<keyword evidence="5" id="KW-0813">Transport</keyword>
<keyword evidence="7 16" id="KW-0812">Transmembrane</keyword>
<gene>
    <name evidence="17" type="primary">nad6</name>
</gene>
<accession>A0A343A638</accession>
<keyword evidence="6" id="KW-0679">Respiratory chain</keyword>
<reference evidence="17" key="1">
    <citation type="submission" date="2016-04" db="EMBL/GenBank/DDBJ databases">
        <title>Mitochondria of Scolytid beetles.</title>
        <authorList>
            <person name="Miller K."/>
            <person name="Linard B."/>
            <person name="Vogler A.P."/>
        </authorList>
    </citation>
    <scope>NUCLEOTIDE SEQUENCE</scope>
</reference>
<name>A0A343A638_9CUCU</name>
<comment type="catalytic activity">
    <reaction evidence="15">
        <text>a ubiquinone + NADH + 5 H(+)(in) = a ubiquinol + NAD(+) + 4 H(+)(out)</text>
        <dbReference type="Rhea" id="RHEA:29091"/>
        <dbReference type="Rhea" id="RHEA-COMP:9565"/>
        <dbReference type="Rhea" id="RHEA-COMP:9566"/>
        <dbReference type="ChEBI" id="CHEBI:15378"/>
        <dbReference type="ChEBI" id="CHEBI:16389"/>
        <dbReference type="ChEBI" id="CHEBI:17976"/>
        <dbReference type="ChEBI" id="CHEBI:57540"/>
        <dbReference type="ChEBI" id="CHEBI:57945"/>
        <dbReference type="EC" id="7.1.1.2"/>
    </reaction>
</comment>
<protein>
    <recommendedName>
        <fullName evidence="4">NADH-ubiquinone oxidoreductase chain 6</fullName>
        <ecNumber evidence="3">7.1.1.2</ecNumber>
    </recommendedName>
    <alternativeName>
        <fullName evidence="14">NADH dehydrogenase subunit 6</fullName>
    </alternativeName>
</protein>
<sequence length="174" mass="20198">MLLTIVITILSMAFMFLSHPLSLGGILLVQTCLITLLTGKMYLNFWFSYLLFLIMVSGMLILFIYMTSIASNEKFKIPNNYMLMLSLMIMIIIMAMMKTMNLMDPVVQMTTNITYMNSMPETMEIFYLNKSFNLNKFFSLPFYKLIIFLMIYLFITLIATVKITGKSMGPLRQK</sequence>
<comment type="similarity">
    <text evidence="2">Belongs to the complex I subunit 6 family.</text>
</comment>
<feature type="transmembrane region" description="Helical" evidence="16">
    <location>
        <begin position="142"/>
        <end position="164"/>
    </location>
</feature>
<proteinExistence type="inferred from homology"/>
<evidence type="ECO:0000256" key="4">
    <source>
        <dbReference type="ARBA" id="ARBA00021095"/>
    </source>
</evidence>
<dbReference type="GO" id="GO:0008137">
    <property type="term" value="F:NADH dehydrogenase (ubiquinone) activity"/>
    <property type="evidence" value="ECO:0007669"/>
    <property type="project" value="UniProtKB-EC"/>
</dbReference>
<feature type="transmembrane region" description="Helical" evidence="16">
    <location>
        <begin position="47"/>
        <end position="67"/>
    </location>
</feature>
<keyword evidence="9" id="KW-0249">Electron transport</keyword>
<geneLocation type="mitochondrion" evidence="17"/>
<feature type="transmembrane region" description="Helical" evidence="16">
    <location>
        <begin position="79"/>
        <end position="97"/>
    </location>
</feature>
<dbReference type="AlphaFoldDB" id="A0A343A638"/>
<dbReference type="PANTHER" id="PTHR11435:SF1">
    <property type="entry name" value="NADH-UBIQUINONE OXIDOREDUCTASE CHAIN 6"/>
    <property type="match status" value="1"/>
</dbReference>
<dbReference type="PANTHER" id="PTHR11435">
    <property type="entry name" value="NADH UBIQUINONE OXIDOREDUCTASE SUBUNIT ND6"/>
    <property type="match status" value="1"/>
</dbReference>
<evidence type="ECO:0000256" key="16">
    <source>
        <dbReference type="SAM" id="Phobius"/>
    </source>
</evidence>
<keyword evidence="10 16" id="KW-1133">Transmembrane helix</keyword>
<dbReference type="EC" id="7.1.1.2" evidence="3"/>
<evidence type="ECO:0000256" key="13">
    <source>
        <dbReference type="ARBA" id="ARBA00023136"/>
    </source>
</evidence>
<comment type="subcellular location">
    <subcellularLocation>
        <location evidence="1">Mitochondrion membrane</location>
        <topology evidence="1">Multi-pass membrane protein</topology>
    </subcellularLocation>
</comment>
<keyword evidence="13 16" id="KW-0472">Membrane</keyword>
<evidence type="ECO:0000256" key="14">
    <source>
        <dbReference type="ARBA" id="ARBA00031019"/>
    </source>
</evidence>
<evidence type="ECO:0000256" key="7">
    <source>
        <dbReference type="ARBA" id="ARBA00022692"/>
    </source>
</evidence>
<keyword evidence="12 17" id="KW-0496">Mitochondrion</keyword>
<evidence type="ECO:0000256" key="11">
    <source>
        <dbReference type="ARBA" id="ARBA00023027"/>
    </source>
</evidence>
<evidence type="ECO:0000256" key="12">
    <source>
        <dbReference type="ARBA" id="ARBA00023128"/>
    </source>
</evidence>
<organism evidence="17">
    <name type="scientific">Scolytinae sp. BMNH 1040265</name>
    <dbReference type="NCBI Taxonomy" id="1903788"/>
    <lineage>
        <taxon>Eukaryota</taxon>
        <taxon>Metazoa</taxon>
        <taxon>Ecdysozoa</taxon>
        <taxon>Arthropoda</taxon>
        <taxon>Hexapoda</taxon>
        <taxon>Insecta</taxon>
        <taxon>Pterygota</taxon>
        <taxon>Neoptera</taxon>
        <taxon>Endopterygota</taxon>
        <taxon>Coleoptera</taxon>
        <taxon>Polyphaga</taxon>
        <taxon>Cucujiformia</taxon>
        <taxon>Curculionidae</taxon>
        <taxon>Scolytinae</taxon>
    </lineage>
</organism>
<dbReference type="EMBL" id="KX035187">
    <property type="protein sequence ID" value="AOY40017.1"/>
    <property type="molecule type" value="Genomic_DNA"/>
</dbReference>
<evidence type="ECO:0000256" key="9">
    <source>
        <dbReference type="ARBA" id="ARBA00022982"/>
    </source>
</evidence>
<evidence type="ECO:0000256" key="8">
    <source>
        <dbReference type="ARBA" id="ARBA00022967"/>
    </source>
</evidence>
<evidence type="ECO:0000256" key="10">
    <source>
        <dbReference type="ARBA" id="ARBA00022989"/>
    </source>
</evidence>
<evidence type="ECO:0000256" key="2">
    <source>
        <dbReference type="ARBA" id="ARBA00005698"/>
    </source>
</evidence>
<evidence type="ECO:0000256" key="1">
    <source>
        <dbReference type="ARBA" id="ARBA00004225"/>
    </source>
</evidence>
<keyword evidence="11" id="KW-0520">NAD</keyword>
<dbReference type="GO" id="GO:0031966">
    <property type="term" value="C:mitochondrial membrane"/>
    <property type="evidence" value="ECO:0007669"/>
    <property type="project" value="UniProtKB-SubCell"/>
</dbReference>
<evidence type="ECO:0000256" key="5">
    <source>
        <dbReference type="ARBA" id="ARBA00022448"/>
    </source>
</evidence>
<evidence type="ECO:0000313" key="17">
    <source>
        <dbReference type="EMBL" id="AOY40017.1"/>
    </source>
</evidence>
<keyword evidence="8" id="KW-1278">Translocase</keyword>
<evidence type="ECO:0000256" key="15">
    <source>
        <dbReference type="ARBA" id="ARBA00049551"/>
    </source>
</evidence>
<evidence type="ECO:0000256" key="3">
    <source>
        <dbReference type="ARBA" id="ARBA00012944"/>
    </source>
</evidence>
<dbReference type="InterPro" id="IPR050269">
    <property type="entry name" value="ComplexI_Subunit6"/>
</dbReference>
<evidence type="ECO:0000256" key="6">
    <source>
        <dbReference type="ARBA" id="ARBA00022660"/>
    </source>
</evidence>